<comment type="caution">
    <text evidence="2">The sequence shown here is derived from an EMBL/GenBank/DDBJ whole genome shotgun (WGS) entry which is preliminary data.</text>
</comment>
<proteinExistence type="predicted"/>
<feature type="compositionally biased region" description="Basic and acidic residues" evidence="1">
    <location>
        <begin position="24"/>
        <end position="38"/>
    </location>
</feature>
<gene>
    <name evidence="2" type="ORF">NPIL_90481</name>
</gene>
<dbReference type="Proteomes" id="UP000887013">
    <property type="component" value="Unassembled WGS sequence"/>
</dbReference>
<feature type="compositionally biased region" description="Basic and acidic residues" evidence="1">
    <location>
        <begin position="49"/>
        <end position="67"/>
    </location>
</feature>
<evidence type="ECO:0000313" key="2">
    <source>
        <dbReference type="EMBL" id="GFT94438.1"/>
    </source>
</evidence>
<evidence type="ECO:0000313" key="3">
    <source>
        <dbReference type="Proteomes" id="UP000887013"/>
    </source>
</evidence>
<dbReference type="AlphaFoldDB" id="A0A8X6U9B7"/>
<keyword evidence="3" id="KW-1185">Reference proteome</keyword>
<sequence>MRYFCFAVISFYLSNQANININHKSNDQKNFGSKEGRKSQQNVNKRVKDKTQNNKKEKGTKLRKRKDIERQRCHRSFFLMVLLSAADVRRPKEKYMYMKERKAIT</sequence>
<organism evidence="2 3">
    <name type="scientific">Nephila pilipes</name>
    <name type="common">Giant wood spider</name>
    <name type="synonym">Nephila maculata</name>
    <dbReference type="NCBI Taxonomy" id="299642"/>
    <lineage>
        <taxon>Eukaryota</taxon>
        <taxon>Metazoa</taxon>
        <taxon>Ecdysozoa</taxon>
        <taxon>Arthropoda</taxon>
        <taxon>Chelicerata</taxon>
        <taxon>Arachnida</taxon>
        <taxon>Araneae</taxon>
        <taxon>Araneomorphae</taxon>
        <taxon>Entelegynae</taxon>
        <taxon>Araneoidea</taxon>
        <taxon>Nephilidae</taxon>
        <taxon>Nephila</taxon>
    </lineage>
</organism>
<name>A0A8X6U9B7_NEPPI</name>
<protein>
    <submittedName>
        <fullName evidence="2">Uncharacterized protein</fullName>
    </submittedName>
</protein>
<evidence type="ECO:0000256" key="1">
    <source>
        <dbReference type="SAM" id="MobiDB-lite"/>
    </source>
</evidence>
<reference evidence="2" key="1">
    <citation type="submission" date="2020-08" db="EMBL/GenBank/DDBJ databases">
        <title>Multicomponent nature underlies the extraordinary mechanical properties of spider dragline silk.</title>
        <authorList>
            <person name="Kono N."/>
            <person name="Nakamura H."/>
            <person name="Mori M."/>
            <person name="Yoshida Y."/>
            <person name="Ohtoshi R."/>
            <person name="Malay A.D."/>
            <person name="Moran D.A.P."/>
            <person name="Tomita M."/>
            <person name="Numata K."/>
            <person name="Arakawa K."/>
        </authorList>
    </citation>
    <scope>NUCLEOTIDE SEQUENCE</scope>
</reference>
<accession>A0A8X6U9B7</accession>
<feature type="region of interest" description="Disordered" evidence="1">
    <location>
        <begin position="24"/>
        <end position="67"/>
    </location>
</feature>
<dbReference type="EMBL" id="BMAW01025887">
    <property type="protein sequence ID" value="GFT94438.1"/>
    <property type="molecule type" value="Genomic_DNA"/>
</dbReference>